<sequence length="157" mass="17253">MTSWTRTLATSMSNYLYEGIRWGAILHCILEYGAEIAICTGPSMEPTIQSNDRILMERISSHYGRIPRNSIVVSKSPSNPKNSVCKRVIAIAGDQVLIPDGTTTMVPKGHVWLEGDNFQNSLDSRSYGPIPIGLIQGRAIFRVWPPSAIGTLPIPTN</sequence>
<dbReference type="InterPro" id="IPR052064">
    <property type="entry name" value="Mito_IMP1_subunit"/>
</dbReference>
<evidence type="ECO:0000313" key="9">
    <source>
        <dbReference type="EMBL" id="CAG7733185.1"/>
    </source>
</evidence>
<proteinExistence type="inferred from homology"/>
<evidence type="ECO:0000256" key="7">
    <source>
        <dbReference type="RuleBase" id="RU362041"/>
    </source>
</evidence>
<keyword evidence="7" id="KW-0645">Protease</keyword>
<keyword evidence="4" id="KW-0472">Membrane</keyword>
<dbReference type="AlphaFoldDB" id="A0A8J2K592"/>
<dbReference type="GO" id="GO:0042720">
    <property type="term" value="C:mitochondrial inner membrane peptidase complex"/>
    <property type="evidence" value="ECO:0007669"/>
    <property type="project" value="TreeGrafter"/>
</dbReference>
<dbReference type="EMBL" id="CAJVCH010244676">
    <property type="protein sequence ID" value="CAG7733185.1"/>
    <property type="molecule type" value="Genomic_DNA"/>
</dbReference>
<feature type="domain" description="Peptidase S26" evidence="8">
    <location>
        <begin position="34"/>
        <end position="102"/>
    </location>
</feature>
<dbReference type="Pfam" id="PF10502">
    <property type="entry name" value="Peptidase_S26"/>
    <property type="match status" value="2"/>
</dbReference>
<organism evidence="9 10">
    <name type="scientific">Allacma fusca</name>
    <dbReference type="NCBI Taxonomy" id="39272"/>
    <lineage>
        <taxon>Eukaryota</taxon>
        <taxon>Metazoa</taxon>
        <taxon>Ecdysozoa</taxon>
        <taxon>Arthropoda</taxon>
        <taxon>Hexapoda</taxon>
        <taxon>Collembola</taxon>
        <taxon>Symphypleona</taxon>
        <taxon>Sminthuridae</taxon>
        <taxon>Allacma</taxon>
    </lineage>
</organism>
<reference evidence="9" key="1">
    <citation type="submission" date="2021-06" db="EMBL/GenBank/DDBJ databases">
        <authorList>
            <person name="Hodson N. C."/>
            <person name="Mongue J. A."/>
            <person name="Jaron S. K."/>
        </authorList>
    </citation>
    <scope>NUCLEOTIDE SEQUENCE</scope>
</reference>
<dbReference type="InterPro" id="IPR000223">
    <property type="entry name" value="Pept_S26A_signal_pept_1"/>
</dbReference>
<dbReference type="Proteomes" id="UP000708208">
    <property type="component" value="Unassembled WGS sequence"/>
</dbReference>
<dbReference type="PANTHER" id="PTHR12383">
    <property type="entry name" value="PROTEASE FAMILY S26 MITOCHONDRIAL INNER MEMBRANE PROTEASE-RELATED"/>
    <property type="match status" value="1"/>
</dbReference>
<gene>
    <name evidence="9" type="ORF">AFUS01_LOCUS21646</name>
</gene>
<evidence type="ECO:0000256" key="3">
    <source>
        <dbReference type="ARBA" id="ARBA00022801"/>
    </source>
</evidence>
<dbReference type="NCBIfam" id="TIGR02227">
    <property type="entry name" value="sigpep_I_bact"/>
    <property type="match status" value="1"/>
</dbReference>
<evidence type="ECO:0000259" key="8">
    <source>
        <dbReference type="Pfam" id="PF10502"/>
    </source>
</evidence>
<keyword evidence="7" id="KW-0496">Mitochondrion</keyword>
<feature type="active site" evidence="6">
    <location>
        <position position="86"/>
    </location>
</feature>
<protein>
    <recommendedName>
        <fullName evidence="7">Mitochondrial inner membrane protease subunit</fullName>
        <ecNumber evidence="7">3.4.21.-</ecNumber>
    </recommendedName>
</protein>
<dbReference type="InterPro" id="IPR019533">
    <property type="entry name" value="Peptidase_S26"/>
</dbReference>
<comment type="caution">
    <text evidence="9">The sequence shown here is derived from an EMBL/GenBank/DDBJ whole genome shotgun (WGS) entry which is preliminary data.</text>
</comment>
<evidence type="ECO:0000256" key="4">
    <source>
        <dbReference type="ARBA" id="ARBA00023136"/>
    </source>
</evidence>
<evidence type="ECO:0000256" key="5">
    <source>
        <dbReference type="ARBA" id="ARBA00038445"/>
    </source>
</evidence>
<comment type="subcellular location">
    <subcellularLocation>
        <location evidence="1">Membrane</location>
    </subcellularLocation>
    <subcellularLocation>
        <location evidence="7">Mitochondrion inner membrane</location>
    </subcellularLocation>
</comment>
<dbReference type="GO" id="GO:0006465">
    <property type="term" value="P:signal peptide processing"/>
    <property type="evidence" value="ECO:0007669"/>
    <property type="project" value="InterPro"/>
</dbReference>
<evidence type="ECO:0000256" key="6">
    <source>
        <dbReference type="PIRSR" id="PIRSR600223-1"/>
    </source>
</evidence>
<dbReference type="CDD" id="cd06530">
    <property type="entry name" value="S26_SPase_I"/>
    <property type="match status" value="1"/>
</dbReference>
<dbReference type="EC" id="3.4.21.-" evidence="7"/>
<dbReference type="PANTHER" id="PTHR12383:SF16">
    <property type="entry name" value="MITOCHONDRIAL INNER MEMBRANE PROTEASE SUBUNIT 1"/>
    <property type="match status" value="1"/>
</dbReference>
<comment type="subunit">
    <text evidence="2">Heterodimer of 2 subunits, IMMPL1 and IMMPL2.</text>
</comment>
<feature type="active site" evidence="6">
    <location>
        <position position="43"/>
    </location>
</feature>
<dbReference type="GO" id="GO:0006627">
    <property type="term" value="P:protein processing involved in protein targeting to mitochondrion"/>
    <property type="evidence" value="ECO:0007669"/>
    <property type="project" value="TreeGrafter"/>
</dbReference>
<comment type="similarity">
    <text evidence="5">Belongs to the peptidase S26 family. IMP1 subfamily.</text>
</comment>
<keyword evidence="3 7" id="KW-0378">Hydrolase</keyword>
<name>A0A8J2K592_9HEXA</name>
<evidence type="ECO:0000313" key="10">
    <source>
        <dbReference type="Proteomes" id="UP000708208"/>
    </source>
</evidence>
<evidence type="ECO:0000256" key="2">
    <source>
        <dbReference type="ARBA" id="ARBA00011805"/>
    </source>
</evidence>
<dbReference type="GO" id="GO:0004252">
    <property type="term" value="F:serine-type endopeptidase activity"/>
    <property type="evidence" value="ECO:0007669"/>
    <property type="project" value="InterPro"/>
</dbReference>
<evidence type="ECO:0000256" key="1">
    <source>
        <dbReference type="ARBA" id="ARBA00004370"/>
    </source>
</evidence>
<keyword evidence="10" id="KW-1185">Reference proteome</keyword>
<feature type="domain" description="Peptidase S26" evidence="8">
    <location>
        <begin position="104"/>
        <end position="144"/>
    </location>
</feature>
<accession>A0A8J2K592</accession>
<dbReference type="OrthoDB" id="308440at2759"/>
<keyword evidence="7" id="KW-0999">Mitochondrion inner membrane</keyword>